<proteinExistence type="inferred from homology"/>
<keyword evidence="2" id="KW-0678">Repressor</keyword>
<feature type="binding site" evidence="8">
    <location>
        <position position="72"/>
    </location>
    <ligand>
        <name>Fe cation</name>
        <dbReference type="ChEBI" id="CHEBI:24875"/>
    </ligand>
</feature>
<evidence type="ECO:0000256" key="6">
    <source>
        <dbReference type="ARBA" id="ARBA00023163"/>
    </source>
</evidence>
<dbReference type="InterPro" id="IPR036390">
    <property type="entry name" value="WH_DNA-bd_sf"/>
</dbReference>
<evidence type="ECO:0000256" key="2">
    <source>
        <dbReference type="ARBA" id="ARBA00022491"/>
    </source>
</evidence>
<organism evidence="9 10">
    <name type="scientific">Liquorilactobacillus capillatus DSM 19910</name>
    <dbReference type="NCBI Taxonomy" id="1423731"/>
    <lineage>
        <taxon>Bacteria</taxon>
        <taxon>Bacillati</taxon>
        <taxon>Bacillota</taxon>
        <taxon>Bacilli</taxon>
        <taxon>Lactobacillales</taxon>
        <taxon>Lactobacillaceae</taxon>
        <taxon>Liquorilactobacillus</taxon>
    </lineage>
</organism>
<feature type="binding site" evidence="8">
    <location>
        <position position="109"/>
    </location>
    <ligand>
        <name>Fe cation</name>
        <dbReference type="ChEBI" id="CHEBI:24875"/>
    </ligand>
</feature>
<dbReference type="InterPro" id="IPR002481">
    <property type="entry name" value="FUR"/>
</dbReference>
<dbReference type="GO" id="GO:0045892">
    <property type="term" value="P:negative regulation of DNA-templated transcription"/>
    <property type="evidence" value="ECO:0007669"/>
    <property type="project" value="TreeGrafter"/>
</dbReference>
<accession>A0A0R1MC59</accession>
<evidence type="ECO:0000256" key="4">
    <source>
        <dbReference type="ARBA" id="ARBA00023015"/>
    </source>
</evidence>
<dbReference type="GO" id="GO:0008270">
    <property type="term" value="F:zinc ion binding"/>
    <property type="evidence" value="ECO:0007669"/>
    <property type="project" value="TreeGrafter"/>
</dbReference>
<dbReference type="Gene3D" id="1.10.10.10">
    <property type="entry name" value="Winged helix-like DNA-binding domain superfamily/Winged helix DNA-binding domain"/>
    <property type="match status" value="1"/>
</dbReference>
<gene>
    <name evidence="9" type="ORF">FC81_GL001096</name>
</gene>
<feature type="binding site" evidence="7">
    <location>
        <position position="117"/>
    </location>
    <ligand>
        <name>Zn(2+)</name>
        <dbReference type="ChEBI" id="CHEBI:29105"/>
    </ligand>
</feature>
<dbReference type="SUPFAM" id="SSF46785">
    <property type="entry name" value="Winged helix' DNA-binding domain"/>
    <property type="match status" value="1"/>
</dbReference>
<name>A0A0R1MC59_9LACO</name>
<dbReference type="CDD" id="cd07153">
    <property type="entry name" value="Fur_like"/>
    <property type="match status" value="1"/>
</dbReference>
<keyword evidence="10" id="KW-1185">Reference proteome</keyword>
<dbReference type="Gene3D" id="3.30.1490.190">
    <property type="match status" value="1"/>
</dbReference>
<keyword evidence="5" id="KW-0238">DNA-binding</keyword>
<dbReference type="EMBL" id="AZEF01000021">
    <property type="protein sequence ID" value="KRL01731.1"/>
    <property type="molecule type" value="Genomic_DNA"/>
</dbReference>
<dbReference type="Pfam" id="PF01475">
    <property type="entry name" value="FUR"/>
    <property type="match status" value="1"/>
</dbReference>
<dbReference type="PANTHER" id="PTHR33202">
    <property type="entry name" value="ZINC UPTAKE REGULATION PROTEIN"/>
    <property type="match status" value="1"/>
</dbReference>
<feature type="binding site" evidence="7">
    <location>
        <position position="78"/>
    </location>
    <ligand>
        <name>Zn(2+)</name>
        <dbReference type="ChEBI" id="CHEBI:29105"/>
    </ligand>
</feature>
<keyword evidence="6" id="KW-0804">Transcription</keyword>
<sequence length="131" mass="15235">MRLTKQRKAISDYFAANPEHAFSVEMIYNQIGDGKMNLSTVYRNVDRLAQLGLLARTLMKNTAYYYVKKEEHQHFMICTSCFKMFPINHVIEEIIPIAIGQTDFKALAHDIVIYGICRRCQLHNEKSKVSF</sequence>
<evidence type="ECO:0000256" key="7">
    <source>
        <dbReference type="PIRSR" id="PIRSR602481-1"/>
    </source>
</evidence>
<evidence type="ECO:0000256" key="1">
    <source>
        <dbReference type="ARBA" id="ARBA00007957"/>
    </source>
</evidence>
<dbReference type="STRING" id="1423731.FC81_GL001096"/>
<comment type="similarity">
    <text evidence="1">Belongs to the Fur family.</text>
</comment>
<dbReference type="RefSeq" id="WP_057743707.1">
    <property type="nucleotide sequence ID" value="NZ_AZEF01000021.1"/>
</dbReference>
<keyword evidence="4" id="KW-0805">Transcription regulation</keyword>
<dbReference type="InterPro" id="IPR036388">
    <property type="entry name" value="WH-like_DNA-bd_sf"/>
</dbReference>
<feature type="binding site" evidence="8">
    <location>
        <position position="92"/>
    </location>
    <ligand>
        <name>Fe cation</name>
        <dbReference type="ChEBI" id="CHEBI:24875"/>
    </ligand>
</feature>
<reference evidence="9 10" key="1">
    <citation type="journal article" date="2015" name="Genome Announc.">
        <title>Expanding the biotechnology potential of lactobacilli through comparative genomics of 213 strains and associated genera.</title>
        <authorList>
            <person name="Sun Z."/>
            <person name="Harris H.M."/>
            <person name="McCann A."/>
            <person name="Guo C."/>
            <person name="Argimon S."/>
            <person name="Zhang W."/>
            <person name="Yang X."/>
            <person name="Jeffery I.B."/>
            <person name="Cooney J.C."/>
            <person name="Kagawa T.F."/>
            <person name="Liu W."/>
            <person name="Song Y."/>
            <person name="Salvetti E."/>
            <person name="Wrobel A."/>
            <person name="Rasinkangas P."/>
            <person name="Parkhill J."/>
            <person name="Rea M.C."/>
            <person name="O'Sullivan O."/>
            <person name="Ritari J."/>
            <person name="Douillard F.P."/>
            <person name="Paul Ross R."/>
            <person name="Yang R."/>
            <person name="Briner A.E."/>
            <person name="Felis G.E."/>
            <person name="de Vos W.M."/>
            <person name="Barrangou R."/>
            <person name="Klaenhammer T.R."/>
            <person name="Caufield P.W."/>
            <person name="Cui Y."/>
            <person name="Zhang H."/>
            <person name="O'Toole P.W."/>
        </authorList>
    </citation>
    <scope>NUCLEOTIDE SEQUENCE [LARGE SCALE GENOMIC DNA]</scope>
    <source>
        <strain evidence="9 10">DSM 19910</strain>
    </source>
</reference>
<dbReference type="GO" id="GO:0003700">
    <property type="term" value="F:DNA-binding transcription factor activity"/>
    <property type="evidence" value="ECO:0007669"/>
    <property type="project" value="InterPro"/>
</dbReference>
<comment type="cofactor">
    <cofactor evidence="8">
        <name>Mn(2+)</name>
        <dbReference type="ChEBI" id="CHEBI:29035"/>
    </cofactor>
    <cofactor evidence="8">
        <name>Fe(2+)</name>
        <dbReference type="ChEBI" id="CHEBI:29033"/>
    </cofactor>
    <text evidence="8">Binds 1 Mn(2+) or Fe(2+) ion per subunit.</text>
</comment>
<evidence type="ECO:0000313" key="10">
    <source>
        <dbReference type="Proteomes" id="UP000051621"/>
    </source>
</evidence>
<evidence type="ECO:0000256" key="8">
    <source>
        <dbReference type="PIRSR" id="PIRSR602481-2"/>
    </source>
</evidence>
<keyword evidence="8" id="KW-0408">Iron</keyword>
<keyword evidence="3 7" id="KW-0862">Zinc</keyword>
<feature type="binding site" evidence="7">
    <location>
        <position position="81"/>
    </location>
    <ligand>
        <name>Zn(2+)</name>
        <dbReference type="ChEBI" id="CHEBI:29105"/>
    </ligand>
</feature>
<dbReference type="GO" id="GO:1900376">
    <property type="term" value="P:regulation of secondary metabolite biosynthetic process"/>
    <property type="evidence" value="ECO:0007669"/>
    <property type="project" value="TreeGrafter"/>
</dbReference>
<evidence type="ECO:0000313" key="9">
    <source>
        <dbReference type="EMBL" id="KRL01731.1"/>
    </source>
</evidence>
<dbReference type="GO" id="GO:0000976">
    <property type="term" value="F:transcription cis-regulatory region binding"/>
    <property type="evidence" value="ECO:0007669"/>
    <property type="project" value="TreeGrafter"/>
</dbReference>
<evidence type="ECO:0008006" key="11">
    <source>
        <dbReference type="Google" id="ProtNLM"/>
    </source>
</evidence>
<evidence type="ECO:0000256" key="3">
    <source>
        <dbReference type="ARBA" id="ARBA00022833"/>
    </source>
</evidence>
<evidence type="ECO:0000256" key="5">
    <source>
        <dbReference type="ARBA" id="ARBA00023125"/>
    </source>
</evidence>
<keyword evidence="7" id="KW-0479">Metal-binding</keyword>
<dbReference type="Proteomes" id="UP000051621">
    <property type="component" value="Unassembled WGS sequence"/>
</dbReference>
<comment type="cofactor">
    <cofactor evidence="7">
        <name>Zn(2+)</name>
        <dbReference type="ChEBI" id="CHEBI:29105"/>
    </cofactor>
    <text evidence="7">Binds 1 zinc ion per subunit.</text>
</comment>
<feature type="binding site" evidence="7">
    <location>
        <position position="120"/>
    </location>
    <ligand>
        <name>Zn(2+)</name>
        <dbReference type="ChEBI" id="CHEBI:29105"/>
    </ligand>
</feature>
<dbReference type="InterPro" id="IPR043135">
    <property type="entry name" value="Fur_C"/>
</dbReference>
<dbReference type="AlphaFoldDB" id="A0A0R1MC59"/>
<protein>
    <recommendedName>
        <fullName evidence="11">Ferric uptake regulation protein</fullName>
    </recommendedName>
</protein>
<dbReference type="PATRIC" id="fig|1423731.3.peg.1127"/>
<dbReference type="OrthoDB" id="8659436at2"/>
<comment type="caution">
    <text evidence="9">The sequence shown here is derived from an EMBL/GenBank/DDBJ whole genome shotgun (WGS) entry which is preliminary data.</text>
</comment>
<dbReference type="PANTHER" id="PTHR33202:SF7">
    <property type="entry name" value="FERRIC UPTAKE REGULATION PROTEIN"/>
    <property type="match status" value="1"/>
</dbReference>